<evidence type="ECO:0000256" key="9">
    <source>
        <dbReference type="ARBA" id="ARBA00023136"/>
    </source>
</evidence>
<dbReference type="GO" id="GO:0000139">
    <property type="term" value="C:Golgi membrane"/>
    <property type="evidence" value="ECO:0007669"/>
    <property type="project" value="UniProtKB-SubCell"/>
</dbReference>
<sequence length="596" mass="64078">MANRTPSAKLTLSYPLYGCAFASNSSLVVGGGGGPGRNGVGNKLTLLDTSDATEISEDAELELSANEDNVTSLAVGPRKDRALTVFAGVNSSPEDIKKGKNQHFRVFGVKSAAKRSGEKDKISELARDALFVHKDADTYQRILRLSYPYEGLSQLGVIATGLSKDPQIAIFDVPSSGGARWKSRGRLDIPTEAMDLDVVQTGPDTYQLAYCTESDIFVVEVSKASISEPRCVFNITPDEGETAKASFKALRYLTPGFVFTVLNKPKSAGVALHGYRLPNKDQDYASLSVRAQLPRSVSKATGLAVRNLSPVDTPSDKQDDTQFVVAVAGNDSSISLFTMEHKSVGRIDMLANLAPFQVLKSVHPSNITGLSFSFAPPKGPAKAAPELYIKLASVAVGFTTVVHSIPLKKYIDKAAPARKGGPPKPSRYIVALKSKGESPTHIIVLLALLTLLMAIIGQTFVEMNGLSKPILHVHRVFPASWTVPLRKIPIPGQQKSIGDLLSDARPHHTQQLVIKHGEVTEVGPDGLPDLHVGIHDQEVHGPATPWENLGAQDRDLWKQRLQRSGHWVEDMGEAIFKGVLFGEIGGAIGNIVGEAL</sequence>
<dbReference type="InterPro" id="IPR011047">
    <property type="entry name" value="Quinoprotein_ADH-like_sf"/>
</dbReference>
<comment type="similarity">
    <text evidence="10">Belongs to the WD repeat SEC12 family.</text>
</comment>
<keyword evidence="1 10" id="KW-0813">Transport</keyword>
<dbReference type="EMBL" id="CAUWAG010000010">
    <property type="protein sequence ID" value="CAJ2506969.1"/>
    <property type="molecule type" value="Genomic_DNA"/>
</dbReference>
<dbReference type="GO" id="GO:0006888">
    <property type="term" value="P:endoplasmic reticulum to Golgi vesicle-mediated transport"/>
    <property type="evidence" value="ECO:0007669"/>
    <property type="project" value="UniProtKB-UniRule"/>
</dbReference>
<name>A0AAI8VL64_9PEZI</name>
<dbReference type="PANTHER" id="PTHR23284">
    <property type="entry name" value="PROLACTIN REGULATORY ELEMENT BINDING PROTEIN"/>
    <property type="match status" value="1"/>
</dbReference>
<evidence type="ECO:0000256" key="3">
    <source>
        <dbReference type="ARBA" id="ARBA00022692"/>
    </source>
</evidence>
<keyword evidence="7 10" id="KW-0653">Protein transport</keyword>
<evidence type="ECO:0000256" key="2">
    <source>
        <dbReference type="ARBA" id="ARBA00022574"/>
    </source>
</evidence>
<dbReference type="InterPro" id="IPR045260">
    <property type="entry name" value="Sec12-like"/>
</dbReference>
<dbReference type="GO" id="GO:0005085">
    <property type="term" value="F:guanyl-nucleotide exchange factor activity"/>
    <property type="evidence" value="ECO:0007669"/>
    <property type="project" value="InterPro"/>
</dbReference>
<dbReference type="SUPFAM" id="SSF50998">
    <property type="entry name" value="Quinoprotein alcohol dehydrogenase-like"/>
    <property type="match status" value="1"/>
</dbReference>
<evidence type="ECO:0000256" key="10">
    <source>
        <dbReference type="RuleBase" id="RU369019"/>
    </source>
</evidence>
<dbReference type="AlphaFoldDB" id="A0AAI8VL64"/>
<organism evidence="11 12">
    <name type="scientific">Anthostomella pinea</name>
    <dbReference type="NCBI Taxonomy" id="933095"/>
    <lineage>
        <taxon>Eukaryota</taxon>
        <taxon>Fungi</taxon>
        <taxon>Dikarya</taxon>
        <taxon>Ascomycota</taxon>
        <taxon>Pezizomycotina</taxon>
        <taxon>Sordariomycetes</taxon>
        <taxon>Xylariomycetidae</taxon>
        <taxon>Xylariales</taxon>
        <taxon>Xylariaceae</taxon>
        <taxon>Anthostomella</taxon>
    </lineage>
</organism>
<comment type="caution">
    <text evidence="11">The sequence shown here is derived from an EMBL/GenBank/DDBJ whole genome shotgun (WGS) entry which is preliminary data.</text>
</comment>
<evidence type="ECO:0000313" key="11">
    <source>
        <dbReference type="EMBL" id="CAJ2506969.1"/>
    </source>
</evidence>
<dbReference type="GO" id="GO:0015031">
    <property type="term" value="P:protein transport"/>
    <property type="evidence" value="ECO:0007669"/>
    <property type="project" value="UniProtKB-KW"/>
</dbReference>
<evidence type="ECO:0000256" key="6">
    <source>
        <dbReference type="ARBA" id="ARBA00022892"/>
    </source>
</evidence>
<dbReference type="GO" id="GO:0003400">
    <property type="term" value="P:regulation of COPII vesicle coating"/>
    <property type="evidence" value="ECO:0007669"/>
    <property type="project" value="UniProtKB-UniRule"/>
</dbReference>
<proteinExistence type="inferred from homology"/>
<keyword evidence="2 10" id="KW-0853">WD repeat</keyword>
<keyword evidence="12" id="KW-1185">Reference proteome</keyword>
<dbReference type="Gene3D" id="2.130.10.10">
    <property type="entry name" value="YVTN repeat-like/Quinoprotein amine dehydrogenase"/>
    <property type="match status" value="1"/>
</dbReference>
<keyword evidence="9" id="KW-0472">Membrane</keyword>
<evidence type="ECO:0000256" key="8">
    <source>
        <dbReference type="ARBA" id="ARBA00022989"/>
    </source>
</evidence>
<evidence type="ECO:0000256" key="4">
    <source>
        <dbReference type="ARBA" id="ARBA00022737"/>
    </source>
</evidence>
<dbReference type="InterPro" id="IPR015943">
    <property type="entry name" value="WD40/YVTN_repeat-like_dom_sf"/>
</dbReference>
<keyword evidence="8" id="KW-1133">Transmembrane helix</keyword>
<evidence type="ECO:0000256" key="1">
    <source>
        <dbReference type="ARBA" id="ARBA00022448"/>
    </source>
</evidence>
<keyword evidence="6" id="KW-0931">ER-Golgi transport</keyword>
<evidence type="ECO:0000256" key="7">
    <source>
        <dbReference type="ARBA" id="ARBA00022927"/>
    </source>
</evidence>
<dbReference type="Proteomes" id="UP001295740">
    <property type="component" value="Unassembled WGS sequence"/>
</dbReference>
<dbReference type="GO" id="GO:0005789">
    <property type="term" value="C:endoplasmic reticulum membrane"/>
    <property type="evidence" value="ECO:0007669"/>
    <property type="project" value="UniProtKB-SubCell"/>
</dbReference>
<evidence type="ECO:0000256" key="5">
    <source>
        <dbReference type="ARBA" id="ARBA00022824"/>
    </source>
</evidence>
<evidence type="ECO:0000313" key="12">
    <source>
        <dbReference type="Proteomes" id="UP001295740"/>
    </source>
</evidence>
<keyword evidence="5 10" id="KW-0256">Endoplasmic reticulum</keyword>
<gene>
    <name evidence="11" type="ORF">KHLLAP_LOCUS7437</name>
</gene>
<keyword evidence="4 10" id="KW-0677">Repeat</keyword>
<keyword evidence="3" id="KW-0812">Transmembrane</keyword>
<accession>A0AAI8VL64</accession>
<protein>
    <recommendedName>
        <fullName evidence="10">Guanine nucleotide-exchange factor SEC12</fullName>
    </recommendedName>
</protein>
<comment type="function">
    <text evidence="10">Guanine nucleotide-exchange factor (GEF) required for the formation or budding of transport vesicles from the ER.</text>
</comment>
<reference evidence="11" key="1">
    <citation type="submission" date="2023-10" db="EMBL/GenBank/DDBJ databases">
        <authorList>
            <person name="Hackl T."/>
        </authorList>
    </citation>
    <scope>NUCLEOTIDE SEQUENCE</scope>
</reference>
<dbReference type="PANTHER" id="PTHR23284:SF0">
    <property type="entry name" value="PROLACTIN REGULATORY ELEMENT-BINDING PROTEIN"/>
    <property type="match status" value="1"/>
</dbReference>
<comment type="subcellular location">
    <subcellularLocation>
        <location evidence="10">Endoplasmic reticulum membrane</location>
        <topology evidence="10">Single-pass type II membrane protein</topology>
    </subcellularLocation>
    <subcellularLocation>
        <location evidence="10">Golgi apparatus membrane</location>
        <topology evidence="10">Single-pass type II membrane protein</topology>
    </subcellularLocation>
</comment>